<proteinExistence type="predicted"/>
<dbReference type="Proteomes" id="UP001152795">
    <property type="component" value="Unassembled WGS sequence"/>
</dbReference>
<sequence length="341" mass="38569">MVEAQAEMEEEGFDLILSLDDTDVEKDDKTSPVIRQSTDAFTTNEVIAVLERISSSTIKSEAEIATKILRNTRGKKDLATLDCFVSVFVEAFNKCNGRNDIESNLFDAWKRLAGDAHSLETSVVVYQHVLQHFWSCVTLQGKSSQSVEDEYRSDDDVSADLDKDEAEREAIRRHAGWAVKRARDLINSGATIVSIKKSKDENSPVTEVTKTCLLSFFDKFGVDLQQNTGKYLFIVNNAILEFFIVLHKEVEDFIIRTGIDKDTVVLCLQYLSCNEHIRAEWKKVVGERSGEEEAASIIILQQIVSMFLKSKQQIIREQLHLKPQKESKSLRASLFHGKKGD</sequence>
<protein>
    <submittedName>
        <fullName evidence="1">Uncharacterized protein</fullName>
    </submittedName>
</protein>
<accession>A0A6S7LDU2</accession>
<organism evidence="1 2">
    <name type="scientific">Paramuricea clavata</name>
    <name type="common">Red gorgonian</name>
    <name type="synonym">Violescent sea-whip</name>
    <dbReference type="NCBI Taxonomy" id="317549"/>
    <lineage>
        <taxon>Eukaryota</taxon>
        <taxon>Metazoa</taxon>
        <taxon>Cnidaria</taxon>
        <taxon>Anthozoa</taxon>
        <taxon>Octocorallia</taxon>
        <taxon>Malacalcyonacea</taxon>
        <taxon>Plexauridae</taxon>
        <taxon>Paramuricea</taxon>
    </lineage>
</organism>
<gene>
    <name evidence="1" type="ORF">PACLA_8A004162</name>
</gene>
<evidence type="ECO:0000313" key="2">
    <source>
        <dbReference type="Proteomes" id="UP001152795"/>
    </source>
</evidence>
<dbReference type="OrthoDB" id="5979845at2759"/>
<dbReference type="AlphaFoldDB" id="A0A6S7LDU2"/>
<comment type="caution">
    <text evidence="1">The sequence shown here is derived from an EMBL/GenBank/DDBJ whole genome shotgun (WGS) entry which is preliminary data.</text>
</comment>
<name>A0A6S7LDU2_PARCT</name>
<evidence type="ECO:0000313" key="1">
    <source>
        <dbReference type="EMBL" id="CAB4035652.1"/>
    </source>
</evidence>
<dbReference type="EMBL" id="CACRXK020021250">
    <property type="protein sequence ID" value="CAB4035652.1"/>
    <property type="molecule type" value="Genomic_DNA"/>
</dbReference>
<keyword evidence="2" id="KW-1185">Reference proteome</keyword>
<reference evidence="1" key="1">
    <citation type="submission" date="2020-04" db="EMBL/GenBank/DDBJ databases">
        <authorList>
            <person name="Alioto T."/>
            <person name="Alioto T."/>
            <person name="Gomez Garrido J."/>
        </authorList>
    </citation>
    <scope>NUCLEOTIDE SEQUENCE</scope>
    <source>
        <strain evidence="1">A484AB</strain>
    </source>
</reference>